<evidence type="ECO:0000313" key="2">
    <source>
        <dbReference type="Proteomes" id="UP001162501"/>
    </source>
</evidence>
<sequence length="1595" mass="176279">MDGSPREGALRALPRAGSLLLLPLLLAVHSPPSRGLKYRIHAVNLKSIETVLESGFFSRSSSWRSSTVGGHPWQVSLKLGGHHFCGGSLIQDDLVVTAAHCLISLNEKQIKSLTVTAGEYNLLQKDKEEQNIPVSKIIIHPEYNRLGYMSFNIALLYLKLKVKFGTTVQPICIPHRDDKFEEGTLCTASGWGKTSETSEYSNILQEVEVPIMDDRTCGTLLRVMNLPPLGRDVLCASFPDGAKDACQRDSGGPLVCRRDDGAWVLAGITSWAAGCTRVWNPFRNKQRKASPGIFSKVFVLMDFITQTMTGECNFFFFLRNHHTVFHSGSINLHSHRQCKSIPFSPHPLQHILFVDFLMMNILTGVSLDKGLLILFIFSKNQLLVLLIFTIISFISFSFISAQIFMIYFLLLTLGVFCSSFSSCFRAAENSVLSLPPSFPPSIFLSLHPFPPPPFPHSILPSFHPSPLRPSSPTSFPRLAPSLSRSFHPFLPLPFQSKISHLADNSKSNSAAGPAECKSSPLSSLSFVLQMILEPPKIKFLTVSPSICHEVVGPDAMIFVFSVLSFKPTYSLSSFTFIKRLFSSSSFSAIRVMSSAYLRLLIFLPAILIPAYSLNKIGSTSFPKTNPISSAKVIPYGVCGIPPFSPQWLSRRIAGGIEACPHCWPWQVGLRFLGNHQCGGAIINSIWILTAAHCVQSKNNPLFWTVVAGDHDRTLKESTEQVRRAKHIVMHEDFDTQSYDSDIALIQLSSALEFNSVVRPVCLPHNLEPLFSSEICVVTGWGSISKEGGLASRLQQIQVPVLEREVCEHTYYSAHPGGISEKMICAGFAASGGKDVGQGDSGGPLVCKHEKGPFVLYGIVSWGAGCGQPRKPGVFARVSVFLDWIQSKIKGPVLLQIKNESKILTRQQSPPPTPSRDSASGPGCYSEVELEEPRGFFSSPRYPLDYRGKLECSWVLRVSPSSIAKLTVEYLLLPGSHMCQDSALIIYEENHSERRMSGKLCGRRLYPVVFMSSGPLVRVTFHSSVRGAFGINYIVFRVQGPKGSKSTQSLQSSNQEHVATCEDVILTKPTGIIQFPRYFHRTPMRCHWRLLAPVNHIIRLDIINFQKQPVPFACQGHLWIYEGFGSGKKLIGNLCERDSPSLKSHGPLMMLIFTYNASLAMEEFSLRYSFHMSGCPILDLIAVNSFEITSPNYPNIYPNKLNCTWTFYSMSGNKMKALIKDFIMEESWNCEWDYFNIYDGPDQQSRLLAHLCGSKKEFVWISSGAYLTVNLKTDESVGERGFKLILEDMTQKPSQKSNIGIQLPINVENNTRRQPAQDSCGVPLVDPLLTEGFERNTNLLSAEVGEPRVVGGHAAPMMSWPWLVSLQHQGRHYCGGALIGRQWVLTAAHCNFSTVTDYLVIGRSYLGNIRNSDLIPVKAVYIHPSFTQFPPNDDLSLLHLEKPVELGEFVSTICLPGKDDKINLLSKCLTAGWGITEPHQDAFPKTVQQAEVPLISSISCRSYWGLEIKDTNICGGASGSSSCMGDSGGPLQCGKGGQYKLIGIVSWGSSNCHPAAPTVFTRISAYTDWITSITGEEGSLEEQPGLTVITSGKGNR</sequence>
<accession>A0AC59Z816</accession>
<reference evidence="1" key="1">
    <citation type="submission" date="2023-05" db="EMBL/GenBank/DDBJ databases">
        <authorList>
            <consortium name="ELIXIR-Norway"/>
        </authorList>
    </citation>
    <scope>NUCLEOTIDE SEQUENCE</scope>
</reference>
<proteinExistence type="predicted"/>
<protein>
    <submittedName>
        <fullName evidence="1">Uncharacterized protein</fullName>
    </submittedName>
</protein>
<reference evidence="1" key="2">
    <citation type="submission" date="2025-03" db="EMBL/GenBank/DDBJ databases">
        <authorList>
            <consortium name="ELIXIR-Norway"/>
            <consortium name="Elixir Norway"/>
        </authorList>
    </citation>
    <scope>NUCLEOTIDE SEQUENCE</scope>
</reference>
<dbReference type="Proteomes" id="UP001162501">
    <property type="component" value="Chromosome 25"/>
</dbReference>
<name>A0AC59Z816_RANTA</name>
<gene>
    <name evidence="1" type="ORF">MRATA1EN22A_LOCUS15200</name>
</gene>
<evidence type="ECO:0000313" key="1">
    <source>
        <dbReference type="EMBL" id="CAN0299869.1"/>
    </source>
</evidence>
<dbReference type="EMBL" id="OX596109">
    <property type="protein sequence ID" value="CAN0299869.1"/>
    <property type="molecule type" value="Genomic_DNA"/>
</dbReference>
<organism evidence="1 2">
    <name type="scientific">Rangifer tarandus platyrhynchus</name>
    <name type="common">Svalbard reindeer</name>
    <dbReference type="NCBI Taxonomy" id="3082113"/>
    <lineage>
        <taxon>Eukaryota</taxon>
        <taxon>Metazoa</taxon>
        <taxon>Chordata</taxon>
        <taxon>Craniata</taxon>
        <taxon>Vertebrata</taxon>
        <taxon>Euteleostomi</taxon>
        <taxon>Mammalia</taxon>
        <taxon>Eutheria</taxon>
        <taxon>Laurasiatheria</taxon>
        <taxon>Artiodactyla</taxon>
        <taxon>Ruminantia</taxon>
        <taxon>Pecora</taxon>
        <taxon>Cervidae</taxon>
        <taxon>Odocoileinae</taxon>
        <taxon>Rangifer</taxon>
    </lineage>
</organism>